<dbReference type="EMBL" id="GBRH01235707">
    <property type="protein sequence ID" value="JAD62188.1"/>
    <property type="molecule type" value="Transcribed_RNA"/>
</dbReference>
<accession>A0A0A9BJ83</accession>
<evidence type="ECO:0000313" key="1">
    <source>
        <dbReference type="EMBL" id="JAD62188.1"/>
    </source>
</evidence>
<sequence>MVLWMYLLSSILVLRNENQGLFFYFPWSEENIF</sequence>
<name>A0A0A9BJ83_ARUDO</name>
<reference evidence="1" key="1">
    <citation type="submission" date="2014-09" db="EMBL/GenBank/DDBJ databases">
        <authorList>
            <person name="Magalhaes I.L.F."/>
            <person name="Oliveira U."/>
            <person name="Santos F.R."/>
            <person name="Vidigal T.H.D.A."/>
            <person name="Brescovit A.D."/>
            <person name="Santos A.J."/>
        </authorList>
    </citation>
    <scope>NUCLEOTIDE SEQUENCE</scope>
    <source>
        <tissue evidence="1">Shoot tissue taken approximately 20 cm above the soil surface</tissue>
    </source>
</reference>
<reference evidence="1" key="2">
    <citation type="journal article" date="2015" name="Data Brief">
        <title>Shoot transcriptome of the giant reed, Arundo donax.</title>
        <authorList>
            <person name="Barrero R.A."/>
            <person name="Guerrero F.D."/>
            <person name="Moolhuijzen P."/>
            <person name="Goolsby J.A."/>
            <person name="Tidwell J."/>
            <person name="Bellgard S.E."/>
            <person name="Bellgard M.I."/>
        </authorList>
    </citation>
    <scope>NUCLEOTIDE SEQUENCE</scope>
    <source>
        <tissue evidence="1">Shoot tissue taken approximately 20 cm above the soil surface</tissue>
    </source>
</reference>
<proteinExistence type="predicted"/>
<organism evidence="1">
    <name type="scientific">Arundo donax</name>
    <name type="common">Giant reed</name>
    <name type="synonym">Donax arundinaceus</name>
    <dbReference type="NCBI Taxonomy" id="35708"/>
    <lineage>
        <taxon>Eukaryota</taxon>
        <taxon>Viridiplantae</taxon>
        <taxon>Streptophyta</taxon>
        <taxon>Embryophyta</taxon>
        <taxon>Tracheophyta</taxon>
        <taxon>Spermatophyta</taxon>
        <taxon>Magnoliopsida</taxon>
        <taxon>Liliopsida</taxon>
        <taxon>Poales</taxon>
        <taxon>Poaceae</taxon>
        <taxon>PACMAD clade</taxon>
        <taxon>Arundinoideae</taxon>
        <taxon>Arundineae</taxon>
        <taxon>Arundo</taxon>
    </lineage>
</organism>
<dbReference type="AlphaFoldDB" id="A0A0A9BJ83"/>
<protein>
    <submittedName>
        <fullName evidence="1">Uncharacterized protein</fullName>
    </submittedName>
</protein>